<dbReference type="InterPro" id="IPR027558">
    <property type="entry name" value="Pre_pil_HX9DG_C"/>
</dbReference>
<keyword evidence="1" id="KW-0472">Membrane</keyword>
<dbReference type="PANTHER" id="PTHR30093">
    <property type="entry name" value="GENERAL SECRETION PATHWAY PROTEIN G"/>
    <property type="match status" value="1"/>
</dbReference>
<dbReference type="InterPro" id="IPR045584">
    <property type="entry name" value="Pilin-like"/>
</dbReference>
<dbReference type="NCBIfam" id="TIGR04294">
    <property type="entry name" value="pre_pil_HX9DG"/>
    <property type="match status" value="1"/>
</dbReference>
<dbReference type="InterPro" id="IPR012902">
    <property type="entry name" value="N_methyl_site"/>
</dbReference>
<dbReference type="SUPFAM" id="SSF54523">
    <property type="entry name" value="Pili subunits"/>
    <property type="match status" value="1"/>
</dbReference>
<dbReference type="PANTHER" id="PTHR30093:SF2">
    <property type="entry name" value="TYPE II SECRETION SYSTEM PROTEIN H"/>
    <property type="match status" value="1"/>
</dbReference>
<dbReference type="Pfam" id="PF07596">
    <property type="entry name" value="SBP_bac_10"/>
    <property type="match status" value="1"/>
</dbReference>
<name>A0A517MW42_9BACT</name>
<gene>
    <name evidence="3" type="ORF">HG15A2_23920</name>
</gene>
<dbReference type="KEGG" id="amob:HG15A2_23920"/>
<keyword evidence="1" id="KW-0812">Transmembrane</keyword>
<dbReference type="Proteomes" id="UP000319852">
    <property type="component" value="Chromosome"/>
</dbReference>
<evidence type="ECO:0000313" key="3">
    <source>
        <dbReference type="EMBL" id="QDS99102.1"/>
    </source>
</evidence>
<protein>
    <recommendedName>
        <fullName evidence="2">DUF1559 domain-containing protein</fullName>
    </recommendedName>
</protein>
<feature type="transmembrane region" description="Helical" evidence="1">
    <location>
        <begin position="37"/>
        <end position="63"/>
    </location>
</feature>
<organism evidence="3 4">
    <name type="scientific">Adhaeretor mobilis</name>
    <dbReference type="NCBI Taxonomy" id="1930276"/>
    <lineage>
        <taxon>Bacteria</taxon>
        <taxon>Pseudomonadati</taxon>
        <taxon>Planctomycetota</taxon>
        <taxon>Planctomycetia</taxon>
        <taxon>Pirellulales</taxon>
        <taxon>Lacipirellulaceae</taxon>
        <taxon>Adhaeretor</taxon>
    </lineage>
</organism>
<dbReference type="InterPro" id="IPR011453">
    <property type="entry name" value="DUF1559"/>
</dbReference>
<keyword evidence="1" id="KW-1133">Transmembrane helix</keyword>
<dbReference type="Gene3D" id="3.30.700.10">
    <property type="entry name" value="Glycoprotein, Type 4 Pilin"/>
    <property type="match status" value="1"/>
</dbReference>
<evidence type="ECO:0000259" key="2">
    <source>
        <dbReference type="Pfam" id="PF07596"/>
    </source>
</evidence>
<accession>A0A517MW42</accession>
<sequence length="349" mass="37475">MLFLNYIPIVVSENRSPEAERDAISYWKQFRPGKKPLLGFTLVELLVVIAIIGVLVGLLLPAVQAAREAARRSQCQNNLKQIGLGLLNYESSIGTFPAGGDSETSLAWTVFITPYFEQSVLHDGFDYGTGSYTSSGKNELASNRLDVLLCPSQPVVTSILSQLNLGGTSAEMVNGADPFTTHYLGVMGPKGNNDYMSDWILYEVEGNAWSSHGGLAVQGVLGKDRSVEISQITDGTSNTFAVGELSWDEWTRYRSWMRGSTLGSGASKGFYMGSAKNLFTVINEPAEQDDAGNWIVSGGFNDAGFGSEHPGGTHFAICDGSARFVGENTELAVLKALASMNGSEIVGLE</sequence>
<dbReference type="EMBL" id="CP036263">
    <property type="protein sequence ID" value="QDS99102.1"/>
    <property type="molecule type" value="Genomic_DNA"/>
</dbReference>
<evidence type="ECO:0000313" key="4">
    <source>
        <dbReference type="Proteomes" id="UP000319852"/>
    </source>
</evidence>
<dbReference type="NCBIfam" id="TIGR02532">
    <property type="entry name" value="IV_pilin_GFxxxE"/>
    <property type="match status" value="1"/>
</dbReference>
<reference evidence="3 4" key="1">
    <citation type="submission" date="2019-02" db="EMBL/GenBank/DDBJ databases">
        <title>Deep-cultivation of Planctomycetes and their phenomic and genomic characterization uncovers novel biology.</title>
        <authorList>
            <person name="Wiegand S."/>
            <person name="Jogler M."/>
            <person name="Boedeker C."/>
            <person name="Pinto D."/>
            <person name="Vollmers J."/>
            <person name="Rivas-Marin E."/>
            <person name="Kohn T."/>
            <person name="Peeters S.H."/>
            <person name="Heuer A."/>
            <person name="Rast P."/>
            <person name="Oberbeckmann S."/>
            <person name="Bunk B."/>
            <person name="Jeske O."/>
            <person name="Meyerdierks A."/>
            <person name="Storesund J.E."/>
            <person name="Kallscheuer N."/>
            <person name="Luecker S."/>
            <person name="Lage O.M."/>
            <person name="Pohl T."/>
            <person name="Merkel B.J."/>
            <person name="Hornburger P."/>
            <person name="Mueller R.-W."/>
            <person name="Bruemmer F."/>
            <person name="Labrenz M."/>
            <person name="Spormann A.M."/>
            <person name="Op den Camp H."/>
            <person name="Overmann J."/>
            <person name="Amann R."/>
            <person name="Jetten M.S.M."/>
            <person name="Mascher T."/>
            <person name="Medema M.H."/>
            <person name="Devos D.P."/>
            <person name="Kaster A.-K."/>
            <person name="Ovreas L."/>
            <person name="Rohde M."/>
            <person name="Galperin M.Y."/>
            <person name="Jogler C."/>
        </authorList>
    </citation>
    <scope>NUCLEOTIDE SEQUENCE [LARGE SCALE GENOMIC DNA]</scope>
    <source>
        <strain evidence="3 4">HG15A2</strain>
    </source>
</reference>
<evidence type="ECO:0000256" key="1">
    <source>
        <dbReference type="SAM" id="Phobius"/>
    </source>
</evidence>
<proteinExistence type="predicted"/>
<dbReference type="AlphaFoldDB" id="A0A517MW42"/>
<keyword evidence="4" id="KW-1185">Reference proteome</keyword>
<feature type="domain" description="DUF1559" evidence="2">
    <location>
        <begin position="64"/>
        <end position="330"/>
    </location>
</feature>